<accession>A0A7Y9TUW8</accession>
<protein>
    <submittedName>
        <fullName evidence="1">Uncharacterized protein</fullName>
    </submittedName>
</protein>
<evidence type="ECO:0000313" key="2">
    <source>
        <dbReference type="Proteomes" id="UP000589520"/>
    </source>
</evidence>
<dbReference type="AlphaFoldDB" id="A0A7Y9TUW8"/>
<reference evidence="1 2" key="1">
    <citation type="submission" date="2020-07" db="EMBL/GenBank/DDBJ databases">
        <title>Genomic Encyclopedia of Type Strains, Phase IV (KMG-V): Genome sequencing to study the core and pangenomes of soil and plant-associated prokaryotes.</title>
        <authorList>
            <person name="Whitman W."/>
        </authorList>
    </citation>
    <scope>NUCLEOTIDE SEQUENCE [LARGE SCALE GENOMIC DNA]</scope>
    <source>
        <strain evidence="1 2">X4EP2</strain>
    </source>
</reference>
<name>A0A7Y9TUW8_9BACT</name>
<proteinExistence type="predicted"/>
<evidence type="ECO:0000313" key="1">
    <source>
        <dbReference type="EMBL" id="NYF81208.1"/>
    </source>
</evidence>
<comment type="caution">
    <text evidence="1">The sequence shown here is derived from an EMBL/GenBank/DDBJ whole genome shotgun (WGS) entry which is preliminary data.</text>
</comment>
<dbReference type="EMBL" id="JACCCW010000002">
    <property type="protein sequence ID" value="NYF81208.1"/>
    <property type="molecule type" value="Genomic_DNA"/>
</dbReference>
<organism evidence="1 2">
    <name type="scientific">Granulicella arctica</name>
    <dbReference type="NCBI Taxonomy" id="940613"/>
    <lineage>
        <taxon>Bacteria</taxon>
        <taxon>Pseudomonadati</taxon>
        <taxon>Acidobacteriota</taxon>
        <taxon>Terriglobia</taxon>
        <taxon>Terriglobales</taxon>
        <taxon>Acidobacteriaceae</taxon>
        <taxon>Granulicella</taxon>
    </lineage>
</organism>
<dbReference type="Proteomes" id="UP000589520">
    <property type="component" value="Unassembled WGS sequence"/>
</dbReference>
<gene>
    <name evidence="1" type="ORF">HDF17_003528</name>
</gene>
<sequence length="44" mass="4910">MMPAVLIVLMLLGLVIVPCFIGHYIRSLLNAIASRHAEEPLTHR</sequence>
<keyword evidence="2" id="KW-1185">Reference proteome</keyword>